<protein>
    <recommendedName>
        <fullName evidence="3 10">Gluconokinase</fullName>
        <ecNumber evidence="3 10">2.7.1.12</ecNumber>
    </recommendedName>
</protein>
<dbReference type="NCBIfam" id="TIGR01313">
    <property type="entry name" value="therm_gnt_kin"/>
    <property type="match status" value="1"/>
</dbReference>
<dbReference type="GO" id="GO:0005524">
    <property type="term" value="F:ATP binding"/>
    <property type="evidence" value="ECO:0007669"/>
    <property type="project" value="UniProtKB-KW"/>
</dbReference>
<dbReference type="InterPro" id="IPR006001">
    <property type="entry name" value="Therm_gnt_kin"/>
</dbReference>
<evidence type="ECO:0000313" key="11">
    <source>
        <dbReference type="EMBL" id="SON54494.1"/>
    </source>
</evidence>
<evidence type="ECO:0000256" key="7">
    <source>
        <dbReference type="ARBA" id="ARBA00022840"/>
    </source>
</evidence>
<evidence type="ECO:0000256" key="9">
    <source>
        <dbReference type="ARBA" id="ARBA00048090"/>
    </source>
</evidence>
<keyword evidence="12" id="KW-1185">Reference proteome</keyword>
<comment type="pathway">
    <text evidence="1">Carbohydrate acid metabolism.</text>
</comment>
<dbReference type="InterPro" id="IPR027417">
    <property type="entry name" value="P-loop_NTPase"/>
</dbReference>
<evidence type="ECO:0000256" key="6">
    <source>
        <dbReference type="ARBA" id="ARBA00022777"/>
    </source>
</evidence>
<evidence type="ECO:0000256" key="2">
    <source>
        <dbReference type="ARBA" id="ARBA00008420"/>
    </source>
</evidence>
<keyword evidence="8" id="KW-0311">Gluconate utilization</keyword>
<evidence type="ECO:0000256" key="3">
    <source>
        <dbReference type="ARBA" id="ARBA00012054"/>
    </source>
</evidence>
<dbReference type="EMBL" id="LT960614">
    <property type="protein sequence ID" value="SON54494.1"/>
    <property type="molecule type" value="Genomic_DNA"/>
</dbReference>
<comment type="similarity">
    <text evidence="2 10">Belongs to the gluconokinase GntK/GntV family.</text>
</comment>
<evidence type="ECO:0000256" key="1">
    <source>
        <dbReference type="ARBA" id="ARBA00004761"/>
    </source>
</evidence>
<evidence type="ECO:0000256" key="8">
    <source>
        <dbReference type="ARBA" id="ARBA00023064"/>
    </source>
</evidence>
<keyword evidence="6 10" id="KW-0418">Kinase</keyword>
<dbReference type="GO" id="GO:0019521">
    <property type="term" value="P:D-gluconate metabolic process"/>
    <property type="evidence" value="ECO:0007669"/>
    <property type="project" value="UniProtKB-KW"/>
</dbReference>
<dbReference type="Gene3D" id="3.40.50.300">
    <property type="entry name" value="P-loop containing nucleotide triphosphate hydrolases"/>
    <property type="match status" value="1"/>
</dbReference>
<dbReference type="FunFam" id="3.40.50.300:FF:000522">
    <property type="entry name" value="Gluconokinase"/>
    <property type="match status" value="1"/>
</dbReference>
<evidence type="ECO:0000256" key="5">
    <source>
        <dbReference type="ARBA" id="ARBA00022741"/>
    </source>
</evidence>
<accession>A0A2C9D2K4</accession>
<dbReference type="RefSeq" id="WP_099554865.1">
    <property type="nucleotide sequence ID" value="NZ_LT960614.1"/>
</dbReference>
<evidence type="ECO:0000256" key="4">
    <source>
        <dbReference type="ARBA" id="ARBA00022679"/>
    </source>
</evidence>
<evidence type="ECO:0000313" key="12">
    <source>
        <dbReference type="Proteomes" id="UP000223606"/>
    </source>
</evidence>
<dbReference type="AlphaFoldDB" id="A0A2C9D2K4"/>
<comment type="catalytic activity">
    <reaction evidence="9 10">
        <text>D-gluconate + ATP = 6-phospho-D-gluconate + ADP + H(+)</text>
        <dbReference type="Rhea" id="RHEA:19433"/>
        <dbReference type="ChEBI" id="CHEBI:15378"/>
        <dbReference type="ChEBI" id="CHEBI:18391"/>
        <dbReference type="ChEBI" id="CHEBI:30616"/>
        <dbReference type="ChEBI" id="CHEBI:58759"/>
        <dbReference type="ChEBI" id="CHEBI:456216"/>
        <dbReference type="EC" id="2.7.1.12"/>
    </reaction>
</comment>
<keyword evidence="4 10" id="KW-0808">Transferase</keyword>
<name>A0A2C9D2K4_9HYPH</name>
<evidence type="ECO:0000256" key="10">
    <source>
        <dbReference type="RuleBase" id="RU363066"/>
    </source>
</evidence>
<dbReference type="EC" id="2.7.1.12" evidence="3 10"/>
<dbReference type="Proteomes" id="UP000223606">
    <property type="component" value="Chromosome 1"/>
</dbReference>
<keyword evidence="5 10" id="KW-0547">Nucleotide-binding</keyword>
<dbReference type="OrthoDB" id="9795716at2"/>
<organism evidence="11 12">
    <name type="scientific">Hartmannibacter diazotrophicus</name>
    <dbReference type="NCBI Taxonomy" id="1482074"/>
    <lineage>
        <taxon>Bacteria</taxon>
        <taxon>Pseudomonadati</taxon>
        <taxon>Pseudomonadota</taxon>
        <taxon>Alphaproteobacteria</taxon>
        <taxon>Hyphomicrobiales</taxon>
        <taxon>Pleomorphomonadaceae</taxon>
        <taxon>Hartmannibacter</taxon>
    </lineage>
</organism>
<dbReference type="PANTHER" id="PTHR43442:SF3">
    <property type="entry name" value="GLUCONOKINASE-RELATED"/>
    <property type="match status" value="1"/>
</dbReference>
<dbReference type="PANTHER" id="PTHR43442">
    <property type="entry name" value="GLUCONOKINASE-RELATED"/>
    <property type="match status" value="1"/>
</dbReference>
<gene>
    <name evidence="11" type="primary">gntK_1</name>
    <name evidence="11" type="ORF">HDIA_0953</name>
</gene>
<dbReference type="GO" id="GO:0005737">
    <property type="term" value="C:cytoplasm"/>
    <property type="evidence" value="ECO:0007669"/>
    <property type="project" value="TreeGrafter"/>
</dbReference>
<keyword evidence="7 10" id="KW-0067">ATP-binding</keyword>
<dbReference type="GO" id="GO:0046316">
    <property type="term" value="F:gluconokinase activity"/>
    <property type="evidence" value="ECO:0007669"/>
    <property type="project" value="UniProtKB-EC"/>
</dbReference>
<sequence>MRRAIVVMGVSGSGKSTVGAALAARLGLAYVDGDDLHSEACVAKMRRGEALTDDDRWPWLDRVAAVLDDRQRNPAGVIVGCSALRRRYRDRIRAAVESDIRFLFLDGSFDLLNERMAARKGHYMPVSLLKSQFAALEVPGADEPDVMAIDVAKPVETIVGEAARLVGRQDH</sequence>
<dbReference type="CDD" id="cd02021">
    <property type="entry name" value="GntK"/>
    <property type="match status" value="1"/>
</dbReference>
<dbReference type="SUPFAM" id="SSF52540">
    <property type="entry name" value="P-loop containing nucleoside triphosphate hydrolases"/>
    <property type="match status" value="1"/>
</dbReference>
<proteinExistence type="inferred from homology"/>
<reference evidence="12" key="1">
    <citation type="submission" date="2017-09" db="EMBL/GenBank/DDBJ databases">
        <title>Genome sequence of Nannocystis excedens DSM 71.</title>
        <authorList>
            <person name="Blom J."/>
        </authorList>
    </citation>
    <scope>NUCLEOTIDE SEQUENCE [LARGE SCALE GENOMIC DNA]</scope>
    <source>
        <strain evidence="12">type strain: E19</strain>
    </source>
</reference>
<dbReference type="KEGG" id="hdi:HDIA_0953"/>
<dbReference type="Pfam" id="PF13671">
    <property type="entry name" value="AAA_33"/>
    <property type="match status" value="1"/>
</dbReference>